<sequence>MRSKRYGDTVGSKTRTQLELMIELCIKLARTAAASRNYALGALVARGTKVIAGSGSNLIQDDNDPSAHPEMTAIRGAARTIGSRYLPGMVLFSTLEPCPMCVSAAIWARMDAVIFGATQQDALDWAAANPSAVYTWRQIRIPALTVAQAGDPRIDVQGGVLRAECRELFALSGR</sequence>
<comment type="caution">
    <text evidence="2">The sequence shown here is derived from an EMBL/GenBank/DDBJ whole genome shotgun (WGS) entry which is preliminary data.</text>
</comment>
<gene>
    <name evidence="2" type="ORF">E1293_31140</name>
</gene>
<dbReference type="EMBL" id="SMKY01000186">
    <property type="protein sequence ID" value="TDD73517.1"/>
    <property type="molecule type" value="Genomic_DNA"/>
</dbReference>
<dbReference type="SUPFAM" id="SSF53927">
    <property type="entry name" value="Cytidine deaminase-like"/>
    <property type="match status" value="1"/>
</dbReference>
<organism evidence="2 3">
    <name type="scientific">Actinomadura darangshiensis</name>
    <dbReference type="NCBI Taxonomy" id="705336"/>
    <lineage>
        <taxon>Bacteria</taxon>
        <taxon>Bacillati</taxon>
        <taxon>Actinomycetota</taxon>
        <taxon>Actinomycetes</taxon>
        <taxon>Streptosporangiales</taxon>
        <taxon>Thermomonosporaceae</taxon>
        <taxon>Actinomadura</taxon>
    </lineage>
</organism>
<dbReference type="InterPro" id="IPR016193">
    <property type="entry name" value="Cytidine_deaminase-like"/>
</dbReference>
<dbReference type="AlphaFoldDB" id="A0A4V2YTE6"/>
<dbReference type="CDD" id="cd01285">
    <property type="entry name" value="nucleoside_deaminase"/>
    <property type="match status" value="1"/>
</dbReference>
<dbReference type="InterPro" id="IPR002125">
    <property type="entry name" value="CMP_dCMP_dom"/>
</dbReference>
<dbReference type="PANTHER" id="PTHR11079">
    <property type="entry name" value="CYTOSINE DEAMINASE FAMILY MEMBER"/>
    <property type="match status" value="1"/>
</dbReference>
<evidence type="ECO:0000313" key="2">
    <source>
        <dbReference type="EMBL" id="TDD73517.1"/>
    </source>
</evidence>
<accession>A0A4V2YTE6</accession>
<dbReference type="OrthoDB" id="9802676at2"/>
<protein>
    <submittedName>
        <fullName evidence="2">Nucleoside deaminase</fullName>
    </submittedName>
</protein>
<proteinExistence type="predicted"/>
<dbReference type="Proteomes" id="UP000295578">
    <property type="component" value="Unassembled WGS sequence"/>
</dbReference>
<name>A0A4V2YTE6_9ACTN</name>
<evidence type="ECO:0000313" key="3">
    <source>
        <dbReference type="Proteomes" id="UP000295578"/>
    </source>
</evidence>
<dbReference type="Gene3D" id="3.40.140.10">
    <property type="entry name" value="Cytidine Deaminase, domain 2"/>
    <property type="match status" value="1"/>
</dbReference>
<feature type="domain" description="CMP/dCMP-type deaminase" evidence="1">
    <location>
        <begin position="16"/>
        <end position="147"/>
    </location>
</feature>
<evidence type="ECO:0000259" key="1">
    <source>
        <dbReference type="PROSITE" id="PS51747"/>
    </source>
</evidence>
<reference evidence="2 3" key="1">
    <citation type="submission" date="2019-03" db="EMBL/GenBank/DDBJ databases">
        <title>Draft genome sequences of novel Actinobacteria.</title>
        <authorList>
            <person name="Sahin N."/>
            <person name="Ay H."/>
            <person name="Saygin H."/>
        </authorList>
    </citation>
    <scope>NUCLEOTIDE SEQUENCE [LARGE SCALE GENOMIC DNA]</scope>
    <source>
        <strain evidence="2 3">DSM 45941</strain>
    </source>
</reference>
<keyword evidence="3" id="KW-1185">Reference proteome</keyword>
<dbReference type="GO" id="GO:0003824">
    <property type="term" value="F:catalytic activity"/>
    <property type="evidence" value="ECO:0007669"/>
    <property type="project" value="InterPro"/>
</dbReference>
<dbReference type="Pfam" id="PF00383">
    <property type="entry name" value="dCMP_cyt_deam_1"/>
    <property type="match status" value="1"/>
</dbReference>
<dbReference type="PANTHER" id="PTHR11079:SF162">
    <property type="entry name" value="RIBOFLAVIN BIOSYNTHESIS PROTEIN PYRD, CHLOROPLASTIC"/>
    <property type="match status" value="1"/>
</dbReference>
<dbReference type="PROSITE" id="PS51747">
    <property type="entry name" value="CYT_DCMP_DEAMINASES_2"/>
    <property type="match status" value="1"/>
</dbReference>